<protein>
    <submittedName>
        <fullName evidence="6">Acetylserotonin O-methyltransferase</fullName>
    </submittedName>
</protein>
<dbReference type="InterPro" id="IPR012967">
    <property type="entry name" value="COMT_dimerisation"/>
</dbReference>
<keyword evidence="1" id="KW-0489">Methyltransferase</keyword>
<dbReference type="CDD" id="cd02440">
    <property type="entry name" value="AdoMet_MTases"/>
    <property type="match status" value="1"/>
</dbReference>
<keyword evidence="2" id="KW-0808">Transferase</keyword>
<dbReference type="Gene3D" id="1.10.10.10">
    <property type="entry name" value="Winged helix-like DNA-binding domain superfamily/Winged helix DNA-binding domain"/>
    <property type="match status" value="1"/>
</dbReference>
<dbReference type="InterPro" id="IPR001077">
    <property type="entry name" value="COMT_C"/>
</dbReference>
<evidence type="ECO:0000256" key="3">
    <source>
        <dbReference type="ARBA" id="ARBA00022691"/>
    </source>
</evidence>
<organism evidence="6 7">
    <name type="scientific">Plectonema radiosum NIES-515</name>
    <dbReference type="NCBI Taxonomy" id="2986073"/>
    <lineage>
        <taxon>Bacteria</taxon>
        <taxon>Bacillati</taxon>
        <taxon>Cyanobacteriota</taxon>
        <taxon>Cyanophyceae</taxon>
        <taxon>Oscillatoriophycideae</taxon>
        <taxon>Oscillatoriales</taxon>
        <taxon>Microcoleaceae</taxon>
        <taxon>Plectonema</taxon>
    </lineage>
</organism>
<dbReference type="PANTHER" id="PTHR43712">
    <property type="entry name" value="PUTATIVE (AFU_ORTHOLOGUE AFUA_4G14580)-RELATED"/>
    <property type="match status" value="1"/>
</dbReference>
<evidence type="ECO:0000259" key="5">
    <source>
        <dbReference type="Pfam" id="PF08100"/>
    </source>
</evidence>
<keyword evidence="7" id="KW-1185">Reference proteome</keyword>
<evidence type="ECO:0000256" key="1">
    <source>
        <dbReference type="ARBA" id="ARBA00022603"/>
    </source>
</evidence>
<dbReference type="PANTHER" id="PTHR43712:SF2">
    <property type="entry name" value="O-METHYLTRANSFERASE CICE"/>
    <property type="match status" value="1"/>
</dbReference>
<proteinExistence type="predicted"/>
<dbReference type="EMBL" id="JAOWRF010000353">
    <property type="protein sequence ID" value="MCV3216672.1"/>
    <property type="molecule type" value="Genomic_DNA"/>
</dbReference>
<sequence>MTLSESRYVPSNAPFQMSAMEWIHAYWMSRCVYVVAKLGIADLLQESPQNCDTLATLTNTNGDALYRILRALASVGIFAEVKPRYFGLTPLADNLQSNHPESVRAMAILRGEEHYYKAWGDLMYSLQTGESAFERLYGMDLFQYNDQDSTQGEIFDRAMAESQEENALVLEAYDFSSIDKLVDIGGGKGHLLATVLQAYPRITGILFDRPDVVERAKNSWDSALRNRCEFIGGSFFETIPIEADAYIFKHIIQDWDDERSLTILQRCHQAMKAQDRLLVIDFVIPPGNEFYGSKFIDVNMLVMCPGGRIRTEEEFQELFKAAGFIITKIIPTESEVSIIEAVRN</sequence>
<dbReference type="Gene3D" id="3.40.50.150">
    <property type="entry name" value="Vaccinia Virus protein VP39"/>
    <property type="match status" value="1"/>
</dbReference>
<reference evidence="6 7" key="1">
    <citation type="submission" date="2022-10" db="EMBL/GenBank/DDBJ databases">
        <title>Identification of biosynthetic pathway for the production of the potent trypsin inhibitor radiosumin.</title>
        <authorList>
            <person name="Fewer D.P."/>
            <person name="Delbaje E."/>
            <person name="Ouyang X."/>
            <person name="Agostino P.D."/>
            <person name="Wahlsten M."/>
            <person name="Jokela J."/>
            <person name="Permi P."/>
            <person name="Haapaniemi E."/>
            <person name="Koistinen H."/>
        </authorList>
    </citation>
    <scope>NUCLEOTIDE SEQUENCE [LARGE SCALE GENOMIC DNA]</scope>
    <source>
        <strain evidence="6 7">NIES-515</strain>
    </source>
</reference>
<name>A0ABT3B5K9_9CYAN</name>
<accession>A0ABT3B5K9</accession>
<dbReference type="RefSeq" id="WP_263748329.1">
    <property type="nucleotide sequence ID" value="NZ_JAOWRF010000353.1"/>
</dbReference>
<dbReference type="InterPro" id="IPR029063">
    <property type="entry name" value="SAM-dependent_MTases_sf"/>
</dbReference>
<comment type="caution">
    <text evidence="6">The sequence shown here is derived from an EMBL/GenBank/DDBJ whole genome shotgun (WGS) entry which is preliminary data.</text>
</comment>
<feature type="domain" description="O-methyltransferase C-terminal" evidence="4">
    <location>
        <begin position="119"/>
        <end position="324"/>
    </location>
</feature>
<dbReference type="Pfam" id="PF00891">
    <property type="entry name" value="Methyltransf_2"/>
    <property type="match status" value="1"/>
</dbReference>
<dbReference type="Gene3D" id="1.10.287.1350">
    <property type="match status" value="1"/>
</dbReference>
<dbReference type="Proteomes" id="UP001526143">
    <property type="component" value="Unassembled WGS sequence"/>
</dbReference>
<keyword evidence="3" id="KW-0949">S-adenosyl-L-methionine</keyword>
<dbReference type="PIRSF" id="PIRSF005739">
    <property type="entry name" value="O-mtase"/>
    <property type="match status" value="1"/>
</dbReference>
<evidence type="ECO:0000259" key="4">
    <source>
        <dbReference type="Pfam" id="PF00891"/>
    </source>
</evidence>
<dbReference type="Pfam" id="PF08100">
    <property type="entry name" value="Dimerisation"/>
    <property type="match status" value="1"/>
</dbReference>
<dbReference type="InterPro" id="IPR016461">
    <property type="entry name" value="COMT-like"/>
</dbReference>
<evidence type="ECO:0000313" key="7">
    <source>
        <dbReference type="Proteomes" id="UP001526143"/>
    </source>
</evidence>
<evidence type="ECO:0000313" key="6">
    <source>
        <dbReference type="EMBL" id="MCV3216672.1"/>
    </source>
</evidence>
<feature type="domain" description="O-methyltransferase dimerisation" evidence="5">
    <location>
        <begin position="20"/>
        <end position="95"/>
    </location>
</feature>
<evidence type="ECO:0000256" key="2">
    <source>
        <dbReference type="ARBA" id="ARBA00022679"/>
    </source>
</evidence>
<dbReference type="SUPFAM" id="SSF46785">
    <property type="entry name" value="Winged helix' DNA-binding domain"/>
    <property type="match status" value="1"/>
</dbReference>
<dbReference type="PROSITE" id="PS51683">
    <property type="entry name" value="SAM_OMT_II"/>
    <property type="match status" value="1"/>
</dbReference>
<dbReference type="SUPFAM" id="SSF53335">
    <property type="entry name" value="S-adenosyl-L-methionine-dependent methyltransferases"/>
    <property type="match status" value="1"/>
</dbReference>
<gene>
    <name evidence="6" type="ORF">OGM63_24740</name>
</gene>
<dbReference type="InterPro" id="IPR036390">
    <property type="entry name" value="WH_DNA-bd_sf"/>
</dbReference>
<dbReference type="InterPro" id="IPR036388">
    <property type="entry name" value="WH-like_DNA-bd_sf"/>
</dbReference>